<dbReference type="GO" id="GO:0030694">
    <property type="term" value="C:bacterial-type flagellum basal body, rod"/>
    <property type="evidence" value="ECO:0007669"/>
    <property type="project" value="InterPro"/>
</dbReference>
<dbReference type="NCBIfam" id="TIGR01396">
    <property type="entry name" value="FlgB"/>
    <property type="match status" value="1"/>
</dbReference>
<dbReference type="InterPro" id="IPR006300">
    <property type="entry name" value="FlgB"/>
</dbReference>
<organism evidence="8 9">
    <name type="scientific">Hankyongella ginsenosidimutans</name>
    <dbReference type="NCBI Taxonomy" id="1763828"/>
    <lineage>
        <taxon>Bacteria</taxon>
        <taxon>Pseudomonadati</taxon>
        <taxon>Pseudomonadota</taxon>
        <taxon>Alphaproteobacteria</taxon>
        <taxon>Sphingomonadales</taxon>
        <taxon>Sphingomonadaceae</taxon>
        <taxon>Hankyongella</taxon>
    </lineage>
</organism>
<keyword evidence="8" id="KW-0966">Cell projection</keyword>
<evidence type="ECO:0000256" key="1">
    <source>
        <dbReference type="ARBA" id="ARBA00004117"/>
    </source>
</evidence>
<dbReference type="PIRSF" id="PIRSF002889">
    <property type="entry name" value="Rod_FlgB"/>
    <property type="match status" value="1"/>
</dbReference>
<evidence type="ECO:0000313" key="9">
    <source>
        <dbReference type="Proteomes" id="UP000298714"/>
    </source>
</evidence>
<keyword evidence="8" id="KW-0282">Flagellum</keyword>
<evidence type="ECO:0000259" key="7">
    <source>
        <dbReference type="Pfam" id="PF00460"/>
    </source>
</evidence>
<evidence type="ECO:0000256" key="6">
    <source>
        <dbReference type="PIRNR" id="PIRNR002889"/>
    </source>
</evidence>
<comment type="similarity">
    <text evidence="2 6">Belongs to the flagella basal body rod proteins family.</text>
</comment>
<keyword evidence="4 6" id="KW-0975">Bacterial flagellum</keyword>
<dbReference type="EMBL" id="CP039704">
    <property type="protein sequence ID" value="QCI80286.1"/>
    <property type="molecule type" value="Genomic_DNA"/>
</dbReference>
<dbReference type="GO" id="GO:0071973">
    <property type="term" value="P:bacterial-type flagellum-dependent cell motility"/>
    <property type="evidence" value="ECO:0007669"/>
    <property type="project" value="InterPro"/>
</dbReference>
<dbReference type="Proteomes" id="UP000298714">
    <property type="component" value="Chromosome"/>
</dbReference>
<keyword evidence="9" id="KW-1185">Reference proteome</keyword>
<dbReference type="InterPro" id="IPR001444">
    <property type="entry name" value="Flag_bb_rod_N"/>
</dbReference>
<sequence>MDPTDLPLFSAMAYKLRYLNARQAVTSTNLANADTPDYKARKLADVDFKDVLNQLNRQPGTPSVTRPRIAEPAGLLALRGEVGANFGSELDESATETKPNGNNVALEDQLIDIADVQMQYSLMTNLMRKNAGLLRLALGRNGG</sequence>
<dbReference type="AlphaFoldDB" id="A0A4D7CBV9"/>
<gene>
    <name evidence="8" type="primary">flgB</name>
    <name evidence="8" type="ORF">E6W36_14550</name>
</gene>
<evidence type="ECO:0000256" key="4">
    <source>
        <dbReference type="ARBA" id="ARBA00023143"/>
    </source>
</evidence>
<evidence type="ECO:0000256" key="5">
    <source>
        <dbReference type="ARBA" id="ARBA00024934"/>
    </source>
</evidence>
<name>A0A4D7CBV9_9SPHN</name>
<dbReference type="Pfam" id="PF00460">
    <property type="entry name" value="Flg_bb_rod"/>
    <property type="match status" value="1"/>
</dbReference>
<feature type="domain" description="Flagellar basal body rod protein N-terminal" evidence="7">
    <location>
        <begin position="21"/>
        <end position="39"/>
    </location>
</feature>
<dbReference type="KEGG" id="hgn:E6W36_14550"/>
<accession>A0A4D7CBV9</accession>
<evidence type="ECO:0000256" key="3">
    <source>
        <dbReference type="ARBA" id="ARBA00014376"/>
    </source>
</evidence>
<comment type="subcellular location">
    <subcellularLocation>
        <location evidence="1 6">Bacterial flagellum basal body</location>
    </subcellularLocation>
</comment>
<proteinExistence type="inferred from homology"/>
<protein>
    <recommendedName>
        <fullName evidence="3 6">Flagellar basal body rod protein FlgB</fullName>
    </recommendedName>
</protein>
<comment type="subunit">
    <text evidence="6">The basal body constitutes a major portion of the flagellar organelle and consists of a number of rings mounted on a central rod.</text>
</comment>
<reference evidence="9" key="1">
    <citation type="submission" date="2019-04" db="EMBL/GenBank/DDBJ databases">
        <title>Complete genome sequence of Sphingomonas sp. W1-2-3.</title>
        <authorList>
            <person name="Im W.T."/>
        </authorList>
    </citation>
    <scope>NUCLEOTIDE SEQUENCE [LARGE SCALE GENOMIC DNA]</scope>
    <source>
        <strain evidence="9">W1-2-3</strain>
    </source>
</reference>
<evidence type="ECO:0000256" key="2">
    <source>
        <dbReference type="ARBA" id="ARBA00009677"/>
    </source>
</evidence>
<dbReference type="RefSeq" id="WP_222873152.1">
    <property type="nucleotide sequence ID" value="NZ_CP039704.1"/>
</dbReference>
<keyword evidence="8" id="KW-0969">Cilium</keyword>
<evidence type="ECO:0000313" key="8">
    <source>
        <dbReference type="EMBL" id="QCI80286.1"/>
    </source>
</evidence>
<comment type="function">
    <text evidence="5 6">Structural component of flagellum, the bacterial motility apparatus. Part of the rod structure of flagellar basal body.</text>
</comment>